<evidence type="ECO:0000259" key="7">
    <source>
        <dbReference type="PROSITE" id="PS51158"/>
    </source>
</evidence>
<reference evidence="8" key="2">
    <citation type="submission" date="2025-08" db="UniProtKB">
        <authorList>
            <consortium name="Ensembl"/>
        </authorList>
    </citation>
    <scope>IDENTIFICATION</scope>
</reference>
<feature type="compositionally biased region" description="Basic and acidic residues" evidence="6">
    <location>
        <begin position="198"/>
        <end position="223"/>
    </location>
</feature>
<dbReference type="SUPFAM" id="SSF56112">
    <property type="entry name" value="Protein kinase-like (PK-like)"/>
    <property type="match status" value="1"/>
</dbReference>
<accession>A0A4W6CGI2</accession>
<evidence type="ECO:0000313" key="9">
    <source>
        <dbReference type="Proteomes" id="UP000314980"/>
    </source>
</evidence>
<keyword evidence="9" id="KW-1185">Reference proteome</keyword>
<feature type="domain" description="Alpha-type protein kinase" evidence="7">
    <location>
        <begin position="1"/>
        <end position="145"/>
    </location>
</feature>
<dbReference type="PANTHER" id="PTHR47091">
    <property type="entry name" value="ALPHA-PROTEIN KINASE 2-RELATED"/>
    <property type="match status" value="1"/>
</dbReference>
<evidence type="ECO:0000256" key="3">
    <source>
        <dbReference type="ARBA" id="ARBA00022777"/>
    </source>
</evidence>
<keyword evidence="5" id="KW-0393">Immunoglobulin domain</keyword>
<dbReference type="FunFam" id="3.20.200.10:FF:000003">
    <property type="entry name" value="alpha-protein kinase 3"/>
    <property type="match status" value="1"/>
</dbReference>
<feature type="region of interest" description="Disordered" evidence="6">
    <location>
        <begin position="152"/>
        <end position="223"/>
    </location>
</feature>
<proteinExistence type="predicted"/>
<dbReference type="GO" id="GO:0005524">
    <property type="term" value="F:ATP binding"/>
    <property type="evidence" value="ECO:0007669"/>
    <property type="project" value="InterPro"/>
</dbReference>
<dbReference type="GeneTree" id="ENSGT00940000158534"/>
<dbReference type="InParanoid" id="A0A4W6CGI2"/>
<protein>
    <recommendedName>
        <fullName evidence="7">Alpha-type protein kinase domain-containing protein</fullName>
    </recommendedName>
</protein>
<reference evidence="8" key="3">
    <citation type="submission" date="2025-09" db="UniProtKB">
        <authorList>
            <consortium name="Ensembl"/>
        </authorList>
    </citation>
    <scope>IDENTIFICATION</scope>
</reference>
<organism evidence="8 9">
    <name type="scientific">Lates calcarifer</name>
    <name type="common">Barramundi</name>
    <name type="synonym">Holocentrus calcarifer</name>
    <dbReference type="NCBI Taxonomy" id="8187"/>
    <lineage>
        <taxon>Eukaryota</taxon>
        <taxon>Metazoa</taxon>
        <taxon>Chordata</taxon>
        <taxon>Craniata</taxon>
        <taxon>Vertebrata</taxon>
        <taxon>Euteleostomi</taxon>
        <taxon>Actinopterygii</taxon>
        <taxon>Neopterygii</taxon>
        <taxon>Teleostei</taxon>
        <taxon>Neoteleostei</taxon>
        <taxon>Acanthomorphata</taxon>
        <taxon>Carangaria</taxon>
        <taxon>Carangaria incertae sedis</taxon>
        <taxon>Centropomidae</taxon>
        <taxon>Lates</taxon>
    </lineage>
</organism>
<evidence type="ECO:0000256" key="2">
    <source>
        <dbReference type="ARBA" id="ARBA00022679"/>
    </source>
</evidence>
<dbReference type="GO" id="GO:0004674">
    <property type="term" value="F:protein serine/threonine kinase activity"/>
    <property type="evidence" value="ECO:0007669"/>
    <property type="project" value="UniProtKB-KW"/>
</dbReference>
<dbReference type="Pfam" id="PF02816">
    <property type="entry name" value="Alpha_kinase"/>
    <property type="match status" value="1"/>
</dbReference>
<evidence type="ECO:0000256" key="6">
    <source>
        <dbReference type="SAM" id="MobiDB-lite"/>
    </source>
</evidence>
<dbReference type="InterPro" id="IPR011009">
    <property type="entry name" value="Kinase-like_dom_sf"/>
</dbReference>
<reference evidence="9" key="1">
    <citation type="submission" date="2015-09" db="EMBL/GenBank/DDBJ databases">
        <authorList>
            <person name="Sai Rama Sridatta P."/>
        </authorList>
    </citation>
    <scope>NUCLEOTIDE SEQUENCE [LARGE SCALE GENOMIC DNA]</scope>
</reference>
<sequence length="223" mass="25424">MPIKIDNTACDHPIVFFCFARRVIPQYLMYRPANSVPYATVEADMEGVFLKYCMMDPKGKLTTRNVTEVEQKCSTFQHWIHQWTHGNLLVTRLDGVETKLTNVRVVTKSKGYQGLTDYGSPEVFEQFLTHHQCNYYCGLLGLRPLKSMDSLQQPTKMKGSRSPLLNRKLGSSSPQLQRKGHSPQMSRKANSSPKVTRKVQETEDNKSDVKPKPGETVDALEMR</sequence>
<dbReference type="GO" id="GO:0055013">
    <property type="term" value="P:cardiac muscle cell development"/>
    <property type="evidence" value="ECO:0007669"/>
    <property type="project" value="TreeGrafter"/>
</dbReference>
<dbReference type="Ensembl" id="ENSLCAT00010010806.1">
    <property type="protein sequence ID" value="ENSLCAP00010010574.1"/>
    <property type="gene ID" value="ENSLCAG00010005050.1"/>
</dbReference>
<keyword evidence="2" id="KW-0808">Transferase</keyword>
<evidence type="ECO:0000256" key="1">
    <source>
        <dbReference type="ARBA" id="ARBA00022527"/>
    </source>
</evidence>
<dbReference type="InterPro" id="IPR004166">
    <property type="entry name" value="a-kinase_dom"/>
</dbReference>
<dbReference type="PROSITE" id="PS51158">
    <property type="entry name" value="ALPHA_KINASE"/>
    <property type="match status" value="1"/>
</dbReference>
<name>A0A4W6CGI2_LATCA</name>
<dbReference type="AlphaFoldDB" id="A0A4W6CGI2"/>
<dbReference type="GO" id="GO:0005634">
    <property type="term" value="C:nucleus"/>
    <property type="evidence" value="ECO:0007669"/>
    <property type="project" value="TreeGrafter"/>
</dbReference>
<evidence type="ECO:0000256" key="4">
    <source>
        <dbReference type="ARBA" id="ARBA00023157"/>
    </source>
</evidence>
<keyword evidence="1" id="KW-0723">Serine/threonine-protein kinase</keyword>
<dbReference type="PANTHER" id="PTHR47091:SF1">
    <property type="entry name" value="ALPHA-PROTEIN KINASE 3"/>
    <property type="match status" value="1"/>
</dbReference>
<evidence type="ECO:0000313" key="8">
    <source>
        <dbReference type="Ensembl" id="ENSLCAP00010010574.1"/>
    </source>
</evidence>
<keyword evidence="3" id="KW-0418">Kinase</keyword>
<dbReference type="Gene3D" id="3.20.200.10">
    <property type="entry name" value="MHCK/EF2 kinase"/>
    <property type="match status" value="1"/>
</dbReference>
<evidence type="ECO:0000256" key="5">
    <source>
        <dbReference type="ARBA" id="ARBA00023319"/>
    </source>
</evidence>
<dbReference type="STRING" id="8187.ENSLCAP00010010574"/>
<dbReference type="Proteomes" id="UP000314980">
    <property type="component" value="Unassembled WGS sequence"/>
</dbReference>
<feature type="compositionally biased region" description="Polar residues" evidence="6">
    <location>
        <begin position="183"/>
        <end position="194"/>
    </location>
</feature>
<keyword evidence="4" id="KW-1015">Disulfide bond</keyword>